<sequence>MAISQTERDQVLKIVAGLFNGAPGGAILNDLSQAVEAGVSMAQLADILANTNQFKNDVMGGKTTTADQVGVLLENFGLTPDDEAGSPATMAAEFFTARIEGGAGFGAIVLEAVTFLDNTTNEAFAPYSALLNNKALVASVHADNYATIAGVAGAQALFEGVTSEFPASEEDALQHVKDIVDADEPGEPGETFTLTSGTDIIEGTERDDIIEGVASSLSSARTLDAGDQIDGGEGTDTLNVDMQGNFTGFSGDGFLKNVENVNLTNSGTIARSFAARQVEGVEAYNLTGAVNLSDLGSTDAAVNLIDRASGATTIAYATGVTSGTADALALGLSNVGTAEVKDEAGTVTTPEATVTVTANGIEEVNITATGANVVGLGSNDAKALTAAGEGSLKLNAIGTGVKTINASGLTGALDVNLADATGVTSVAGGAGDDIIRAGAGDLAINAEINGGAGDDTLALTGVLGTVQYQMSDVETVEIDGVTTTFSATNASGVENLVVKGAGNDATFANMGAADLNVTLNGDAAGTVVSDHSGSTTLNVTGGTEATPTTAAAATTFNKTSSVDLTVDQYNTLTGGITAAAAQSFTADLAGEYNTGAISLAAATSAVFTDTNADTDNIVNLQADKLTDLVVTNAGGFALTGSSLAGLEALTVNSAKHFDATGINLAKVANVELSGAGSDAQVTLGNLGAADVDYNIAVSAEGLAAGLVIGTIDTDKGQAINVNVAGVLGDVDIGNVTVADDGADKTGTITIDANGTAGNIELGALNAKTVTVDASGALGTVGGAGTTVEIDAETATFTGSALGANNVSVTASNSGAVSGGIADDVIEVAGGGVGTKAAFTVTTGLGDDVIEIGATAGALRVTITDFSVGDDNVATASFTGTNFAVGGGATGIAAFLTSALGTAVADTAVTEAYLNSFVDGIFVFNNTVHAVEESGDLTYGDGDVFITFTGVTAADVGGATDLIA</sequence>
<dbReference type="Proteomes" id="UP000198640">
    <property type="component" value="Unassembled WGS sequence"/>
</dbReference>
<dbReference type="OrthoDB" id="8540162at2"/>
<organism evidence="1 2">
    <name type="scientific">Nitrosomonas halophila</name>
    <dbReference type="NCBI Taxonomy" id="44576"/>
    <lineage>
        <taxon>Bacteria</taxon>
        <taxon>Pseudomonadati</taxon>
        <taxon>Pseudomonadota</taxon>
        <taxon>Betaproteobacteria</taxon>
        <taxon>Nitrosomonadales</taxon>
        <taxon>Nitrosomonadaceae</taxon>
        <taxon>Nitrosomonas</taxon>
    </lineage>
</organism>
<dbReference type="PRINTS" id="PR00313">
    <property type="entry name" value="CABNDNGRPT"/>
</dbReference>
<gene>
    <name evidence="1" type="ORF">SAMN05421881_102526</name>
</gene>
<protein>
    <recommendedName>
        <fullName evidence="3">S-layer protein</fullName>
    </recommendedName>
</protein>
<evidence type="ECO:0008006" key="3">
    <source>
        <dbReference type="Google" id="ProtNLM"/>
    </source>
</evidence>
<dbReference type="RefSeq" id="WP_090413876.1">
    <property type="nucleotide sequence ID" value="NZ_FNOY01000025.1"/>
</dbReference>
<name>A0A1H3IAN9_9PROT</name>
<accession>A0A1H3IAN9</accession>
<dbReference type="STRING" id="44576.SAMN05421881_102526"/>
<keyword evidence="2" id="KW-1185">Reference proteome</keyword>
<dbReference type="EMBL" id="FNOY01000025">
    <property type="protein sequence ID" value="SDY24770.1"/>
    <property type="molecule type" value="Genomic_DNA"/>
</dbReference>
<reference evidence="1 2" key="1">
    <citation type="submission" date="2016-10" db="EMBL/GenBank/DDBJ databases">
        <authorList>
            <person name="de Groot N.N."/>
        </authorList>
    </citation>
    <scope>NUCLEOTIDE SEQUENCE [LARGE SCALE GENOMIC DNA]</scope>
    <source>
        <strain evidence="1 2">Nm1</strain>
    </source>
</reference>
<proteinExistence type="predicted"/>
<evidence type="ECO:0000313" key="1">
    <source>
        <dbReference type="EMBL" id="SDY24770.1"/>
    </source>
</evidence>
<evidence type="ECO:0000313" key="2">
    <source>
        <dbReference type="Proteomes" id="UP000198640"/>
    </source>
</evidence>
<dbReference type="AlphaFoldDB" id="A0A1H3IAN9"/>